<dbReference type="Pfam" id="PF02470">
    <property type="entry name" value="MlaD"/>
    <property type="match status" value="1"/>
</dbReference>
<sequence length="327" mass="35714">MTERGTKTLIGAFVLGALALLVAGVLLVGTGVLFKKNVKFVLYFDASLRGLVQGAPVYFKGVRVGKVMSIQISADEDDREFRTPVVIELENALITGERKGDDDEYNFMRNEEVVQDLIRRGLRAKLGMQSFITGQLTVDLDILPDARPVDPLSLSRFRGLQQIPTVPSSLDAMLDVLSRIPLEDIAHKFLAAVDNINKQLDGMDLPALTAGITGLSEEMRVQLEQLPSLRRDAQAALQDISALARHADIELSATFRRADKALADISSLSSAARKAMDSADQLLREDSAPMIELSQTMRALREAAASVSNLATLLELQPDALIFGRSR</sequence>
<gene>
    <name evidence="3" type="ORF">H9962_00425</name>
</gene>
<dbReference type="PANTHER" id="PTHR36698">
    <property type="entry name" value="BLL5892 PROTEIN"/>
    <property type="match status" value="1"/>
</dbReference>
<dbReference type="InterPro" id="IPR003399">
    <property type="entry name" value="Mce/MlaD"/>
</dbReference>
<dbReference type="EMBL" id="DXAN01000001">
    <property type="protein sequence ID" value="HJA07646.1"/>
    <property type="molecule type" value="Genomic_DNA"/>
</dbReference>
<proteinExistence type="predicted"/>
<keyword evidence="1" id="KW-0472">Membrane</keyword>
<evidence type="ECO:0000313" key="3">
    <source>
        <dbReference type="EMBL" id="HJA07646.1"/>
    </source>
</evidence>
<reference evidence="3" key="1">
    <citation type="journal article" date="2021" name="PeerJ">
        <title>Extensive microbial diversity within the chicken gut microbiome revealed by metagenomics and culture.</title>
        <authorList>
            <person name="Gilroy R."/>
            <person name="Ravi A."/>
            <person name="Getino M."/>
            <person name="Pursley I."/>
            <person name="Horton D.L."/>
            <person name="Alikhan N.F."/>
            <person name="Baker D."/>
            <person name="Gharbi K."/>
            <person name="Hall N."/>
            <person name="Watson M."/>
            <person name="Adriaenssens E.M."/>
            <person name="Foster-Nyarko E."/>
            <person name="Jarju S."/>
            <person name="Secka A."/>
            <person name="Antonio M."/>
            <person name="Oren A."/>
            <person name="Chaudhuri R.R."/>
            <person name="La Ragione R."/>
            <person name="Hildebrand F."/>
            <person name="Pallen M.J."/>
        </authorList>
    </citation>
    <scope>NUCLEOTIDE SEQUENCE</scope>
    <source>
        <strain evidence="3">CHK186-16707</strain>
    </source>
</reference>
<keyword evidence="1" id="KW-1133">Transmembrane helix</keyword>
<reference evidence="3" key="2">
    <citation type="submission" date="2021-04" db="EMBL/GenBank/DDBJ databases">
        <authorList>
            <person name="Gilroy R."/>
        </authorList>
    </citation>
    <scope>NUCLEOTIDE SEQUENCE</scope>
    <source>
        <strain evidence="3">CHK186-16707</strain>
    </source>
</reference>
<feature type="domain" description="Mce/MlaD" evidence="2">
    <location>
        <begin position="37"/>
        <end position="141"/>
    </location>
</feature>
<dbReference type="Proteomes" id="UP000824225">
    <property type="component" value="Unassembled WGS sequence"/>
</dbReference>
<comment type="caution">
    <text evidence="3">The sequence shown here is derived from an EMBL/GenBank/DDBJ whole genome shotgun (WGS) entry which is preliminary data.</text>
</comment>
<organism evidence="3 4">
    <name type="scientific">Candidatus Mailhella merdigallinarum</name>
    <dbReference type="NCBI Taxonomy" id="2838658"/>
    <lineage>
        <taxon>Bacteria</taxon>
        <taxon>Pseudomonadati</taxon>
        <taxon>Thermodesulfobacteriota</taxon>
        <taxon>Desulfovibrionia</taxon>
        <taxon>Desulfovibrionales</taxon>
        <taxon>Desulfovibrionaceae</taxon>
        <taxon>Mailhella</taxon>
    </lineage>
</organism>
<name>A0A9D2HCH6_9BACT</name>
<dbReference type="PANTHER" id="PTHR36698:SF3">
    <property type="entry name" value="ABC-TYPE TRANSPORT AUXILIARY LIPOPROTEIN COMPONENT DOMAIN-CONTAINING PROTEIN"/>
    <property type="match status" value="1"/>
</dbReference>
<accession>A0A9D2HCH6</accession>
<evidence type="ECO:0000313" key="4">
    <source>
        <dbReference type="Proteomes" id="UP000824225"/>
    </source>
</evidence>
<protein>
    <submittedName>
        <fullName evidence="3">MCE family protein</fullName>
    </submittedName>
</protein>
<evidence type="ECO:0000256" key="1">
    <source>
        <dbReference type="SAM" id="Phobius"/>
    </source>
</evidence>
<feature type="transmembrane region" description="Helical" evidence="1">
    <location>
        <begin position="12"/>
        <end position="34"/>
    </location>
</feature>
<dbReference type="AlphaFoldDB" id="A0A9D2HCH6"/>
<evidence type="ECO:0000259" key="2">
    <source>
        <dbReference type="Pfam" id="PF02470"/>
    </source>
</evidence>
<keyword evidence="1" id="KW-0812">Transmembrane</keyword>